<sequence length="253" mass="27499">MRNRRYGHAGVARAEGVLLERYGLGSTDEAFALLRGVSQRFNIKLSTLADAVVRTPAPDRDARLWFPRRVRPARPALRGLPGEGNGAGQGAVVKAALHRVLSVTQTPMGNVQLAEGGLLRMARHAGLNKYFTDFFAFVDGPTTSCAQAAAQRRQVTVRDVATAEVFDEASRYAILQTGSRASHSVPLVNRAGVPIGMISSHHERPLTDLTHAQLAALRQTGHDVGRWLAWHWNTVVLDALEHLHSTVGRGVRG</sequence>
<keyword evidence="1" id="KW-0805">Transcription regulation</keyword>
<dbReference type="PROSITE" id="PS50921">
    <property type="entry name" value="ANTAR"/>
    <property type="match status" value="1"/>
</dbReference>
<dbReference type="Proteomes" id="UP000649259">
    <property type="component" value="Unassembled WGS sequence"/>
</dbReference>
<dbReference type="Pfam" id="PF13185">
    <property type="entry name" value="GAF_2"/>
    <property type="match status" value="1"/>
</dbReference>
<accession>A0ABQ3SB90</accession>
<dbReference type="InterPro" id="IPR005561">
    <property type="entry name" value="ANTAR"/>
</dbReference>
<dbReference type="SMART" id="SM01012">
    <property type="entry name" value="ANTAR"/>
    <property type="match status" value="1"/>
</dbReference>
<evidence type="ECO:0000313" key="4">
    <source>
        <dbReference type="EMBL" id="GHI65399.1"/>
    </source>
</evidence>
<reference evidence="5" key="1">
    <citation type="submission" date="2023-07" db="EMBL/GenBank/DDBJ databases">
        <title>Whole genome shotgun sequence of Streptomyces cacaoi subsp. asoensis NBRC 13813.</title>
        <authorList>
            <person name="Komaki H."/>
            <person name="Tamura T."/>
        </authorList>
    </citation>
    <scope>NUCLEOTIDE SEQUENCE [LARGE SCALE GENOMIC DNA]</scope>
    <source>
        <strain evidence="5">NBRC 13813</strain>
    </source>
</reference>
<keyword evidence="2" id="KW-0804">Transcription</keyword>
<dbReference type="InterPro" id="IPR003018">
    <property type="entry name" value="GAF"/>
</dbReference>
<evidence type="ECO:0000256" key="2">
    <source>
        <dbReference type="ARBA" id="ARBA00023163"/>
    </source>
</evidence>
<dbReference type="Gene3D" id="3.30.450.40">
    <property type="match status" value="1"/>
</dbReference>
<dbReference type="RefSeq" id="WP_359070288.1">
    <property type="nucleotide sequence ID" value="NZ_JBFACY010000007.1"/>
</dbReference>
<keyword evidence="5" id="KW-1185">Reference proteome</keyword>
<dbReference type="InterPro" id="IPR036388">
    <property type="entry name" value="WH-like_DNA-bd_sf"/>
</dbReference>
<feature type="domain" description="ANTAR" evidence="3">
    <location>
        <begin position="1"/>
        <end position="53"/>
    </location>
</feature>
<evidence type="ECO:0000259" key="3">
    <source>
        <dbReference type="PROSITE" id="PS50921"/>
    </source>
</evidence>
<proteinExistence type="predicted"/>
<organism evidence="4 5">
    <name type="scientific">Streptomyces asoensis</name>
    <dbReference type="NCBI Taxonomy" id="249586"/>
    <lineage>
        <taxon>Bacteria</taxon>
        <taxon>Bacillati</taxon>
        <taxon>Actinomycetota</taxon>
        <taxon>Actinomycetes</taxon>
        <taxon>Kitasatosporales</taxon>
        <taxon>Streptomycetaceae</taxon>
        <taxon>Streptomyces</taxon>
    </lineage>
</organism>
<dbReference type="Gene3D" id="1.10.10.10">
    <property type="entry name" value="Winged helix-like DNA-binding domain superfamily/Winged helix DNA-binding domain"/>
    <property type="match status" value="1"/>
</dbReference>
<dbReference type="EMBL" id="BNEB01000005">
    <property type="protein sequence ID" value="GHI65399.1"/>
    <property type="molecule type" value="Genomic_DNA"/>
</dbReference>
<dbReference type="Pfam" id="PF03861">
    <property type="entry name" value="ANTAR"/>
    <property type="match status" value="1"/>
</dbReference>
<gene>
    <name evidence="4" type="ORF">Saso_70490</name>
</gene>
<comment type="caution">
    <text evidence="4">The sequence shown here is derived from an EMBL/GenBank/DDBJ whole genome shotgun (WGS) entry which is preliminary data.</text>
</comment>
<protein>
    <submittedName>
        <fullName evidence="4">Transcription antitermination regulator</fullName>
    </submittedName>
</protein>
<evidence type="ECO:0000313" key="5">
    <source>
        <dbReference type="Proteomes" id="UP000649259"/>
    </source>
</evidence>
<name>A0ABQ3SB90_9ACTN</name>
<evidence type="ECO:0000256" key="1">
    <source>
        <dbReference type="ARBA" id="ARBA00023015"/>
    </source>
</evidence>
<dbReference type="InterPro" id="IPR029016">
    <property type="entry name" value="GAF-like_dom_sf"/>
</dbReference>
<dbReference type="SUPFAM" id="SSF55781">
    <property type="entry name" value="GAF domain-like"/>
    <property type="match status" value="1"/>
</dbReference>